<evidence type="ECO:0000259" key="10">
    <source>
        <dbReference type="Pfam" id="PF00482"/>
    </source>
</evidence>
<dbReference type="InterPro" id="IPR018076">
    <property type="entry name" value="T2SS_GspF_dom"/>
</dbReference>
<gene>
    <name evidence="11" type="ORF">QRT04_00575</name>
</gene>
<evidence type="ECO:0000313" key="11">
    <source>
        <dbReference type="EMBL" id="MDM7853414.1"/>
    </source>
</evidence>
<organism evidence="11 12">
    <name type="scientific">Cellulomonas alba</name>
    <dbReference type="NCBI Taxonomy" id="3053467"/>
    <lineage>
        <taxon>Bacteria</taxon>
        <taxon>Bacillati</taxon>
        <taxon>Actinomycetota</taxon>
        <taxon>Actinomycetes</taxon>
        <taxon>Micrococcales</taxon>
        <taxon>Cellulomonadaceae</taxon>
        <taxon>Cellulomonas</taxon>
    </lineage>
</organism>
<sequence>MATATKTYEYAVRDRGGKVVKGRVEAPNQAAVANRLREMGLAAISISEVNTGGLNAEISIPGFGGNKISRKDLAVMSRQLATMIDAGLSLLRALSILADQTESKALAKVIAQVRNEVEVGTAFSIALGKHEAVFPPLMINMVKAGEVGGFLDKALISVADNFEAEVKLTNKIKSAMTYPVVVFIIAVLAVIGMLLFIVPIFANMFASLGGTLPLPTRILVVLSNIMKVGIVPLVVGFIVFMVWWRRHKNDKMIREKLDPWKLKVPVFGGLFRKIAVARFTRNFGTMIHSGVPLLQALDIVGETSGNLVVERAAKAVQESVRKGESLAGPLSEHPIFPPMVVQMMAVGEDTGALDTMLEKVADFYDDEVEATTEQLTSLIEPLMIVVIGAIIGGMIVALYMPIFSIFSIIQ</sequence>
<evidence type="ECO:0000256" key="6">
    <source>
        <dbReference type="ARBA" id="ARBA00022989"/>
    </source>
</evidence>
<evidence type="ECO:0000256" key="2">
    <source>
        <dbReference type="ARBA" id="ARBA00005745"/>
    </source>
</evidence>
<evidence type="ECO:0000256" key="9">
    <source>
        <dbReference type="SAM" id="Phobius"/>
    </source>
</evidence>
<keyword evidence="3 8" id="KW-0813">Transport</keyword>
<dbReference type="PANTHER" id="PTHR30012">
    <property type="entry name" value="GENERAL SECRETION PATHWAY PROTEIN"/>
    <property type="match status" value="1"/>
</dbReference>
<dbReference type="Proteomes" id="UP001529338">
    <property type="component" value="Unassembled WGS sequence"/>
</dbReference>
<feature type="domain" description="Type II secretion system protein GspF" evidence="10">
    <location>
        <begin position="77"/>
        <end position="199"/>
    </location>
</feature>
<proteinExistence type="inferred from homology"/>
<keyword evidence="5 8" id="KW-0812">Transmembrane</keyword>
<evidence type="ECO:0000256" key="3">
    <source>
        <dbReference type="ARBA" id="ARBA00022448"/>
    </source>
</evidence>
<evidence type="ECO:0000256" key="1">
    <source>
        <dbReference type="ARBA" id="ARBA00004651"/>
    </source>
</evidence>
<evidence type="ECO:0000256" key="5">
    <source>
        <dbReference type="ARBA" id="ARBA00022692"/>
    </source>
</evidence>
<comment type="subcellular location">
    <subcellularLocation>
        <location evidence="1 8">Cell membrane</location>
        <topology evidence="1 8">Multi-pass membrane protein</topology>
    </subcellularLocation>
</comment>
<protein>
    <submittedName>
        <fullName evidence="11">Type II secretion system F family protein</fullName>
    </submittedName>
</protein>
<accession>A0ABT7SBG8</accession>
<feature type="transmembrane region" description="Helical" evidence="9">
    <location>
        <begin position="180"/>
        <end position="206"/>
    </location>
</feature>
<dbReference type="RefSeq" id="WP_289452939.1">
    <property type="nucleotide sequence ID" value="NZ_JAUCGQ010000001.1"/>
</dbReference>
<keyword evidence="6 9" id="KW-1133">Transmembrane helix</keyword>
<dbReference type="PRINTS" id="PR00812">
    <property type="entry name" value="BCTERIALGSPF"/>
</dbReference>
<dbReference type="Gene3D" id="1.20.81.30">
    <property type="entry name" value="Type II secretion system (T2SS), domain F"/>
    <property type="match status" value="2"/>
</dbReference>
<dbReference type="PROSITE" id="PS00874">
    <property type="entry name" value="T2SP_F"/>
    <property type="match status" value="1"/>
</dbReference>
<reference evidence="11 12" key="1">
    <citation type="submission" date="2023-06" db="EMBL/GenBank/DDBJ databases">
        <title>Cellulomonas sp. MW4 Whole genome sequence.</title>
        <authorList>
            <person name="Park S."/>
        </authorList>
    </citation>
    <scope>NUCLEOTIDE SEQUENCE [LARGE SCALE GENOMIC DNA]</scope>
    <source>
        <strain evidence="11 12">MW4</strain>
    </source>
</reference>
<dbReference type="InterPro" id="IPR001992">
    <property type="entry name" value="T2SS_GspF/T4SS_PilC_CS"/>
</dbReference>
<feature type="transmembrane region" description="Helical" evidence="9">
    <location>
        <begin position="382"/>
        <end position="409"/>
    </location>
</feature>
<name>A0ABT7SBG8_9CELL</name>
<dbReference type="InterPro" id="IPR003004">
    <property type="entry name" value="GspF/PilC"/>
</dbReference>
<evidence type="ECO:0000256" key="8">
    <source>
        <dbReference type="RuleBase" id="RU003923"/>
    </source>
</evidence>
<dbReference type="Pfam" id="PF00482">
    <property type="entry name" value="T2SSF"/>
    <property type="match status" value="2"/>
</dbReference>
<keyword evidence="12" id="KW-1185">Reference proteome</keyword>
<comment type="similarity">
    <text evidence="2 8">Belongs to the GSP F family.</text>
</comment>
<feature type="transmembrane region" description="Helical" evidence="9">
    <location>
        <begin position="218"/>
        <end position="244"/>
    </location>
</feature>
<dbReference type="EMBL" id="JAUCGQ010000001">
    <property type="protein sequence ID" value="MDM7853414.1"/>
    <property type="molecule type" value="Genomic_DNA"/>
</dbReference>
<evidence type="ECO:0000256" key="7">
    <source>
        <dbReference type="ARBA" id="ARBA00023136"/>
    </source>
</evidence>
<dbReference type="PANTHER" id="PTHR30012:SF0">
    <property type="entry name" value="TYPE II SECRETION SYSTEM PROTEIN F-RELATED"/>
    <property type="match status" value="1"/>
</dbReference>
<feature type="domain" description="Type II secretion system protein GspF" evidence="10">
    <location>
        <begin position="279"/>
        <end position="401"/>
    </location>
</feature>
<dbReference type="InterPro" id="IPR042094">
    <property type="entry name" value="T2SS_GspF_sf"/>
</dbReference>
<keyword evidence="7 9" id="KW-0472">Membrane</keyword>
<evidence type="ECO:0000313" key="12">
    <source>
        <dbReference type="Proteomes" id="UP001529338"/>
    </source>
</evidence>
<keyword evidence="4" id="KW-1003">Cell membrane</keyword>
<comment type="caution">
    <text evidence="11">The sequence shown here is derived from an EMBL/GenBank/DDBJ whole genome shotgun (WGS) entry which is preliminary data.</text>
</comment>
<evidence type="ECO:0000256" key="4">
    <source>
        <dbReference type="ARBA" id="ARBA00022475"/>
    </source>
</evidence>